<feature type="compositionally biased region" description="Polar residues" evidence="1">
    <location>
        <begin position="568"/>
        <end position="580"/>
    </location>
</feature>
<feature type="compositionally biased region" description="Polar residues" evidence="1">
    <location>
        <begin position="678"/>
        <end position="687"/>
    </location>
</feature>
<feature type="region of interest" description="Disordered" evidence="1">
    <location>
        <begin position="819"/>
        <end position="880"/>
    </location>
</feature>
<accession>A0A0D7B1W0</accession>
<feature type="compositionally biased region" description="Acidic residues" evidence="1">
    <location>
        <begin position="600"/>
        <end position="610"/>
    </location>
</feature>
<feature type="compositionally biased region" description="Pro residues" evidence="1">
    <location>
        <begin position="178"/>
        <end position="200"/>
    </location>
</feature>
<protein>
    <submittedName>
        <fullName evidence="2">Uncharacterized protein</fullName>
    </submittedName>
</protein>
<sequence length="880" mass="92968">MAARGRCPSAISSRRNLRPSCFRRSTRQTGHQGPVQRVQGPNQHAHSRGRTYVCPRGNRPDQGAFGSGGRCKLALSVVRLEGLQRGRIRGVQDGYHLYLRQQALPYNHDVPSTAYIEEIPVGVVDDDAASRDTQIVRHVRPQRYYTDGAPRAKPRTATARAPGSTAPAVSREPSNQDPQPPSPPSTQHYVPPPVPQPPPRQSHSRAPSVERTMPSMYQPHRKLSAITEASNSNSTPHSANVPTPLAGSTASPLRHHTFDTPVASTSRHTLDNGLPNGGYAYRSHQRPPSPHQSHSTQSPQIEIKPPTPPEHSDPLPAQYPSLSPMQNTRSVPVTPRTTYTQPPTPRSTYAQPQTPRTEYVQPSTPRFNGYSHPQTPRTNYSQPQTPRAPYSQVAGTTNVQPPASFTVPPVPTPNYRQSSATNRPPHVPITIPHGAMRMPDSDDTGTMTPLSESAHLTSFPKVERADKEKDRLSAIPEGGSTVSGSSPLPGVADSIADWRGSTISTDVFTPSTISNANLLHPNMPTQGGLAPPNHLQRRPSTGSRSTHSIEFNIEPPSRPASGDVGDMQQASGFLSPNSAPQALPAEPPSTSQPVIPDTGDYADDSDEDSSDNGSSATGTPSSFVAYVQPPSEPEAAGSQTPKMLPSANWGQSNGGWQQQPQQVPNGYGVLPRDAIGPSRSTSASSGGIATDGRVWPPPSGTASSTHSGKGRSPSGSGSVGQKSPRYETTATPPGFTYPLPPGRMASSKGGKSPKPSRRASMASDSTSTTSSTDDSSDVSSQSGRTAVSAGGSSNWRHGTVANGVVGGNVVSTGPALQTGILNKKTSNGESPPDATTYMNTLANSATGTPRFGRGTPGAMGGSKKLPTGQSPYTGFKSLYA</sequence>
<feature type="compositionally biased region" description="Polar residues" evidence="1">
    <location>
        <begin position="836"/>
        <end position="845"/>
    </location>
</feature>
<feature type="compositionally biased region" description="Low complexity" evidence="1">
    <location>
        <begin position="710"/>
        <end position="720"/>
    </location>
</feature>
<dbReference type="EMBL" id="KN880691">
    <property type="protein sequence ID" value="KIY63501.1"/>
    <property type="molecule type" value="Genomic_DNA"/>
</dbReference>
<feature type="compositionally biased region" description="Low complexity" evidence="1">
    <location>
        <begin position="149"/>
        <end position="162"/>
    </location>
</feature>
<feature type="compositionally biased region" description="Low complexity" evidence="1">
    <location>
        <begin position="331"/>
        <end position="349"/>
    </location>
</feature>
<dbReference type="Proteomes" id="UP000054007">
    <property type="component" value="Unassembled WGS sequence"/>
</dbReference>
<feature type="compositionally biased region" description="Polar residues" evidence="1">
    <location>
        <begin position="227"/>
        <end position="251"/>
    </location>
</feature>
<feature type="region of interest" description="Disordered" evidence="1">
    <location>
        <begin position="142"/>
        <end position="426"/>
    </location>
</feature>
<evidence type="ECO:0000313" key="3">
    <source>
        <dbReference type="Proteomes" id="UP000054007"/>
    </source>
</evidence>
<feature type="compositionally biased region" description="Polar residues" evidence="1">
    <location>
        <begin position="393"/>
        <end position="403"/>
    </location>
</feature>
<feature type="compositionally biased region" description="Polar residues" evidence="1">
    <location>
        <begin position="819"/>
        <end position="829"/>
    </location>
</feature>
<evidence type="ECO:0000313" key="2">
    <source>
        <dbReference type="EMBL" id="KIY63501.1"/>
    </source>
</evidence>
<gene>
    <name evidence="2" type="ORF">CYLTODRAFT_135413</name>
</gene>
<evidence type="ECO:0000256" key="1">
    <source>
        <dbReference type="SAM" id="MobiDB-lite"/>
    </source>
</evidence>
<feature type="compositionally biased region" description="Low complexity" evidence="1">
    <location>
        <begin position="763"/>
        <end position="782"/>
    </location>
</feature>
<feature type="compositionally biased region" description="Polar residues" evidence="1">
    <location>
        <begin position="350"/>
        <end position="385"/>
    </location>
</feature>
<feature type="compositionally biased region" description="Polar residues" evidence="1">
    <location>
        <begin position="320"/>
        <end position="330"/>
    </location>
</feature>
<keyword evidence="3" id="KW-1185">Reference proteome</keyword>
<dbReference type="AlphaFoldDB" id="A0A0D7B1W0"/>
<name>A0A0D7B1W0_9AGAR</name>
<feature type="compositionally biased region" description="Basic and acidic residues" evidence="1">
    <location>
        <begin position="461"/>
        <end position="472"/>
    </location>
</feature>
<feature type="region of interest" description="Disordered" evidence="1">
    <location>
        <begin position="461"/>
        <end position="489"/>
    </location>
</feature>
<feature type="compositionally biased region" description="Low complexity" evidence="1">
    <location>
        <begin position="291"/>
        <end position="300"/>
    </location>
</feature>
<feature type="compositionally biased region" description="Low complexity" evidence="1">
    <location>
        <begin position="649"/>
        <end position="669"/>
    </location>
</feature>
<feature type="region of interest" description="Disordered" evidence="1">
    <location>
        <begin position="515"/>
        <end position="803"/>
    </location>
</feature>
<feature type="compositionally biased region" description="Polar residues" evidence="1">
    <location>
        <begin position="538"/>
        <end position="549"/>
    </location>
</feature>
<dbReference type="STRING" id="1314674.A0A0D7B1W0"/>
<proteinExistence type="predicted"/>
<feature type="region of interest" description="Disordered" evidence="1">
    <location>
        <begin position="1"/>
        <end position="57"/>
    </location>
</feature>
<dbReference type="OrthoDB" id="3268221at2759"/>
<organism evidence="2 3">
    <name type="scientific">Cylindrobasidium torrendii FP15055 ss-10</name>
    <dbReference type="NCBI Taxonomy" id="1314674"/>
    <lineage>
        <taxon>Eukaryota</taxon>
        <taxon>Fungi</taxon>
        <taxon>Dikarya</taxon>
        <taxon>Basidiomycota</taxon>
        <taxon>Agaricomycotina</taxon>
        <taxon>Agaricomycetes</taxon>
        <taxon>Agaricomycetidae</taxon>
        <taxon>Agaricales</taxon>
        <taxon>Marasmiineae</taxon>
        <taxon>Physalacriaceae</taxon>
        <taxon>Cylindrobasidium</taxon>
    </lineage>
</organism>
<reference evidence="2 3" key="1">
    <citation type="journal article" date="2015" name="Fungal Genet. Biol.">
        <title>Evolution of novel wood decay mechanisms in Agaricales revealed by the genome sequences of Fistulina hepatica and Cylindrobasidium torrendii.</title>
        <authorList>
            <person name="Floudas D."/>
            <person name="Held B.W."/>
            <person name="Riley R."/>
            <person name="Nagy L.G."/>
            <person name="Koehler G."/>
            <person name="Ransdell A.S."/>
            <person name="Younus H."/>
            <person name="Chow J."/>
            <person name="Chiniquy J."/>
            <person name="Lipzen A."/>
            <person name="Tritt A."/>
            <person name="Sun H."/>
            <person name="Haridas S."/>
            <person name="LaButti K."/>
            <person name="Ohm R.A."/>
            <person name="Kues U."/>
            <person name="Blanchette R.A."/>
            <person name="Grigoriev I.V."/>
            <person name="Minto R.E."/>
            <person name="Hibbett D.S."/>
        </authorList>
    </citation>
    <scope>NUCLEOTIDE SEQUENCE [LARGE SCALE GENOMIC DNA]</scope>
    <source>
        <strain evidence="2 3">FP15055 ss-10</strain>
    </source>
</reference>